<dbReference type="AlphaFoldDB" id="A0A7X0AW70"/>
<dbReference type="PANTHER" id="PTHR37461:SF1">
    <property type="entry name" value="ANTI-SIGMA-K FACTOR RSKA"/>
    <property type="match status" value="1"/>
</dbReference>
<dbReference type="EMBL" id="JACIIZ010000002">
    <property type="protein sequence ID" value="MBB6250210.1"/>
    <property type="molecule type" value="Genomic_DNA"/>
</dbReference>
<dbReference type="PANTHER" id="PTHR37461">
    <property type="entry name" value="ANTI-SIGMA-K FACTOR RSKA"/>
    <property type="match status" value="1"/>
</dbReference>
<dbReference type="Pfam" id="PF10099">
    <property type="entry name" value="RskA_C"/>
    <property type="match status" value="1"/>
</dbReference>
<dbReference type="GO" id="GO:0005886">
    <property type="term" value="C:plasma membrane"/>
    <property type="evidence" value="ECO:0007669"/>
    <property type="project" value="InterPro"/>
</dbReference>
<dbReference type="RefSeq" id="WP_184797575.1">
    <property type="nucleotide sequence ID" value="NZ_JACIIZ010000002.1"/>
</dbReference>
<comment type="caution">
    <text evidence="2">The sequence shown here is derived from an EMBL/GenBank/DDBJ whole genome shotgun (WGS) entry which is preliminary data.</text>
</comment>
<keyword evidence="3" id="KW-1185">Reference proteome</keyword>
<feature type="domain" description="Anti-sigma K factor RskA C-terminal" evidence="1">
    <location>
        <begin position="107"/>
        <end position="226"/>
    </location>
</feature>
<dbReference type="InterPro" id="IPR018764">
    <property type="entry name" value="RskA_C"/>
</dbReference>
<proteinExistence type="predicted"/>
<dbReference type="GO" id="GO:0006417">
    <property type="term" value="P:regulation of translation"/>
    <property type="evidence" value="ECO:0007669"/>
    <property type="project" value="TreeGrafter"/>
</dbReference>
<dbReference type="GO" id="GO:0016989">
    <property type="term" value="F:sigma factor antagonist activity"/>
    <property type="evidence" value="ECO:0007669"/>
    <property type="project" value="TreeGrafter"/>
</dbReference>
<dbReference type="Proteomes" id="UP000539175">
    <property type="component" value="Unassembled WGS sequence"/>
</dbReference>
<sequence>MIPDHPEDLDTLAGEYVLGTANADQARSVAGALDTRPDLRAAVLAWESRLAPLTALAPPVAPPVDLWPRIETALNAGPASAGRRSSGGTVHVLRRAWGSPGVWRWSAAGAAALAASLAWFAVVPERAPRYLALMAAEGQGQPTWLVESRTRGTVELTPLAAWKPPAGKDLELWSITKGAAPRAVGLVQAGKRLPLPRTTLAGGAVVLAISLEPKGGSPTGAPTGPVLYTGEVRRVD</sequence>
<protein>
    <submittedName>
        <fullName evidence="2">Anti-sigma-K factor RskA</fullName>
    </submittedName>
</protein>
<name>A0A7X0AW70_9PROT</name>
<accession>A0A7X0AW70</accession>
<gene>
    <name evidence="2" type="ORF">FHS74_000751</name>
</gene>
<evidence type="ECO:0000259" key="1">
    <source>
        <dbReference type="Pfam" id="PF10099"/>
    </source>
</evidence>
<evidence type="ECO:0000313" key="2">
    <source>
        <dbReference type="EMBL" id="MBB6250210.1"/>
    </source>
</evidence>
<organism evidence="2 3">
    <name type="scientific">Nitrospirillum iridis</name>
    <dbReference type="NCBI Taxonomy" id="765888"/>
    <lineage>
        <taxon>Bacteria</taxon>
        <taxon>Pseudomonadati</taxon>
        <taxon>Pseudomonadota</taxon>
        <taxon>Alphaproteobacteria</taxon>
        <taxon>Rhodospirillales</taxon>
        <taxon>Azospirillaceae</taxon>
        <taxon>Nitrospirillum</taxon>
    </lineage>
</organism>
<evidence type="ECO:0000313" key="3">
    <source>
        <dbReference type="Proteomes" id="UP000539175"/>
    </source>
</evidence>
<reference evidence="2 3" key="1">
    <citation type="submission" date="2020-08" db="EMBL/GenBank/DDBJ databases">
        <title>Genomic Encyclopedia of Type Strains, Phase IV (KMG-IV): sequencing the most valuable type-strain genomes for metagenomic binning, comparative biology and taxonomic classification.</title>
        <authorList>
            <person name="Goeker M."/>
        </authorList>
    </citation>
    <scope>NUCLEOTIDE SEQUENCE [LARGE SCALE GENOMIC DNA]</scope>
    <source>
        <strain evidence="2 3">DSM 22198</strain>
    </source>
</reference>
<dbReference type="InterPro" id="IPR051474">
    <property type="entry name" value="Anti-sigma-K/W_factor"/>
</dbReference>